<gene>
    <name evidence="2" type="ORF">FB192DRAFT_1386782</name>
</gene>
<feature type="non-terminal residue" evidence="2">
    <location>
        <position position="1"/>
    </location>
</feature>
<comment type="caution">
    <text evidence="2">The sequence shown here is derived from an EMBL/GenBank/DDBJ whole genome shotgun (WGS) entry which is preliminary data.</text>
</comment>
<sequence length="453" mass="51395">MIASTTHIHIMVPLPPKHRSFITVEQGLKSSNVPAPEGFSLVTSHIYIKFIVFYENTRNDPHFMNPVWFKSKLAEALNLHHPYTGRLIKKENGRYEIGNFDKGALFEVCDSADDFQQWKKSNFSYNVVPYDDLIPIKEYVGRDSALFGTRLTFTKNGGCALAMSAHHKIADGICLTQMLDKFVRICRGEGLDEDEICIYTDKMRKPVKPLPNVDHSILYPRYPIGEAPAPTIQPAPSKKLIFEFDKTALNKLKKSVIESGNEPDVKLTQFEVLTALIHRAIIKARRDQPDQLADLLCIVSQRHFHPDENMINYFGNYIVPVPVPFTAKEALDKGLFHVAKELGKGIRSMTVPYMESLEYYINNCENVEEIVSPVSRLGRGGIGISDWSRFVNNYDIGHGQVLCLRSFVDTSPIPLITVMPYKADTVDVVIQLDNKSLKRLVQDREFMAYVKSI</sequence>
<dbReference type="AlphaFoldDB" id="A0A8H4EZN0"/>
<protein>
    <submittedName>
        <fullName evidence="2">Transferase</fullName>
    </submittedName>
</protein>
<dbReference type="EMBL" id="JAAECE010000006">
    <property type="protein sequence ID" value="KAF1799430.1"/>
    <property type="molecule type" value="Genomic_DNA"/>
</dbReference>
<dbReference type="InterPro" id="IPR023213">
    <property type="entry name" value="CAT-like_dom_sf"/>
</dbReference>
<keyword evidence="1 2" id="KW-0808">Transferase</keyword>
<dbReference type="PANTHER" id="PTHR31896:SF64">
    <property type="entry name" value="TRICHOTHECENE 3-O-ACETYLTRANSFERASE"/>
    <property type="match status" value="1"/>
</dbReference>
<organism evidence="2 3">
    <name type="scientific">Mucor circinelloides f. lusitanicus</name>
    <name type="common">Mucor racemosus var. lusitanicus</name>
    <dbReference type="NCBI Taxonomy" id="29924"/>
    <lineage>
        <taxon>Eukaryota</taxon>
        <taxon>Fungi</taxon>
        <taxon>Fungi incertae sedis</taxon>
        <taxon>Mucoromycota</taxon>
        <taxon>Mucoromycotina</taxon>
        <taxon>Mucoromycetes</taxon>
        <taxon>Mucorales</taxon>
        <taxon>Mucorineae</taxon>
        <taxon>Mucoraceae</taxon>
        <taxon>Mucor</taxon>
    </lineage>
</organism>
<evidence type="ECO:0000313" key="3">
    <source>
        <dbReference type="Proteomes" id="UP000469890"/>
    </source>
</evidence>
<dbReference type="Gene3D" id="3.30.559.10">
    <property type="entry name" value="Chloramphenicol acetyltransferase-like domain"/>
    <property type="match status" value="2"/>
</dbReference>
<reference evidence="2 3" key="1">
    <citation type="submission" date="2019-09" db="EMBL/GenBank/DDBJ databases">
        <authorList>
            <consortium name="DOE Joint Genome Institute"/>
            <person name="Mondo S.J."/>
            <person name="Navarro-Mendoza M.I."/>
            <person name="Perez-Arques C."/>
            <person name="Panchal S."/>
            <person name="Nicolas F.E."/>
            <person name="Ganguly P."/>
            <person name="Pangilinan J."/>
            <person name="Grigoriev I."/>
            <person name="Heitman J."/>
            <person name="Sanya K."/>
            <person name="Garre V."/>
        </authorList>
    </citation>
    <scope>NUCLEOTIDE SEQUENCE [LARGE SCALE GENOMIC DNA]</scope>
    <source>
        <strain evidence="2 3">MU402</strain>
    </source>
</reference>
<dbReference type="Proteomes" id="UP000469890">
    <property type="component" value="Unassembled WGS sequence"/>
</dbReference>
<proteinExistence type="predicted"/>
<evidence type="ECO:0000256" key="1">
    <source>
        <dbReference type="ARBA" id="ARBA00022679"/>
    </source>
</evidence>
<dbReference type="Pfam" id="PF02458">
    <property type="entry name" value="Transferase"/>
    <property type="match status" value="1"/>
</dbReference>
<dbReference type="InterPro" id="IPR051283">
    <property type="entry name" value="Sec_Metabolite_Acyltrans"/>
</dbReference>
<evidence type="ECO:0000313" key="2">
    <source>
        <dbReference type="EMBL" id="KAF1799430.1"/>
    </source>
</evidence>
<name>A0A8H4EZN0_MUCCL</name>
<dbReference type="PANTHER" id="PTHR31896">
    <property type="entry name" value="FAMILY REGULATORY PROTEIN, PUTATIVE (AFU_ORTHOLOGUE AFUA_3G14730)-RELATED"/>
    <property type="match status" value="1"/>
</dbReference>
<dbReference type="GO" id="GO:0016740">
    <property type="term" value="F:transferase activity"/>
    <property type="evidence" value="ECO:0007669"/>
    <property type="project" value="UniProtKB-KW"/>
</dbReference>
<accession>A0A8H4EZN0</accession>